<dbReference type="EMBL" id="JACGWK010000162">
    <property type="protein sequence ID" value="KAL0304954.1"/>
    <property type="molecule type" value="Genomic_DNA"/>
</dbReference>
<dbReference type="AlphaFoldDB" id="A0AAW2KDT7"/>
<organism evidence="1">
    <name type="scientific">Sesamum angustifolium</name>
    <dbReference type="NCBI Taxonomy" id="2727405"/>
    <lineage>
        <taxon>Eukaryota</taxon>
        <taxon>Viridiplantae</taxon>
        <taxon>Streptophyta</taxon>
        <taxon>Embryophyta</taxon>
        <taxon>Tracheophyta</taxon>
        <taxon>Spermatophyta</taxon>
        <taxon>Magnoliopsida</taxon>
        <taxon>eudicotyledons</taxon>
        <taxon>Gunneridae</taxon>
        <taxon>Pentapetalae</taxon>
        <taxon>asterids</taxon>
        <taxon>lamiids</taxon>
        <taxon>Lamiales</taxon>
        <taxon>Pedaliaceae</taxon>
        <taxon>Sesamum</taxon>
    </lineage>
</organism>
<reference evidence="1" key="1">
    <citation type="submission" date="2020-06" db="EMBL/GenBank/DDBJ databases">
        <authorList>
            <person name="Li T."/>
            <person name="Hu X."/>
            <person name="Zhang T."/>
            <person name="Song X."/>
            <person name="Zhang H."/>
            <person name="Dai N."/>
            <person name="Sheng W."/>
            <person name="Hou X."/>
            <person name="Wei L."/>
        </authorList>
    </citation>
    <scope>NUCLEOTIDE SEQUENCE</scope>
    <source>
        <strain evidence="1">G01</strain>
        <tissue evidence="1">Leaf</tissue>
    </source>
</reference>
<evidence type="ECO:0000313" key="1">
    <source>
        <dbReference type="EMBL" id="KAL0304954.1"/>
    </source>
</evidence>
<protein>
    <submittedName>
        <fullName evidence="1">Uncharacterized protein</fullName>
    </submittedName>
</protein>
<name>A0AAW2KDT7_9LAMI</name>
<accession>A0AAW2KDT7</accession>
<comment type="caution">
    <text evidence="1">The sequence shown here is derived from an EMBL/GenBank/DDBJ whole genome shotgun (WGS) entry which is preliminary data.</text>
</comment>
<sequence length="314" mass="35461">MHGWQEKILSQIGKTLLIQTIVQAIPSYAMSCFLLPKTLLKEFQLMAVDFFWHDGERRKVHWLAWDKLCSRPLDPRTPSFRVITPAPHNAQSLRVCDLILEDTREWNVPVVNSLFWLEDRDVIFQIPLSFSRELDVMVWRAVWQAKIPNKVKVSHGGLFVVSFRRQHVSSSVSPWSPFLVRFVILIYYRGNCSAFSLAMYLCSASLGGIESSVGISLTGIPPSAGKTKINFDEAILDRGAAMGVGIVARDSAEVCLAWQSLRLERIGSTLVVEAYAARATTLMAWRLQWQELKGIVPLFPDYPPINMISLLSAL</sequence>
<proteinExistence type="predicted"/>
<reference evidence="1" key="2">
    <citation type="journal article" date="2024" name="Plant">
        <title>Genomic evolution and insights into agronomic trait innovations of Sesamum species.</title>
        <authorList>
            <person name="Miao H."/>
            <person name="Wang L."/>
            <person name="Qu L."/>
            <person name="Liu H."/>
            <person name="Sun Y."/>
            <person name="Le M."/>
            <person name="Wang Q."/>
            <person name="Wei S."/>
            <person name="Zheng Y."/>
            <person name="Lin W."/>
            <person name="Duan Y."/>
            <person name="Cao H."/>
            <person name="Xiong S."/>
            <person name="Wang X."/>
            <person name="Wei L."/>
            <person name="Li C."/>
            <person name="Ma Q."/>
            <person name="Ju M."/>
            <person name="Zhao R."/>
            <person name="Li G."/>
            <person name="Mu C."/>
            <person name="Tian Q."/>
            <person name="Mei H."/>
            <person name="Zhang T."/>
            <person name="Gao T."/>
            <person name="Zhang H."/>
        </authorList>
    </citation>
    <scope>NUCLEOTIDE SEQUENCE</scope>
    <source>
        <strain evidence="1">G01</strain>
    </source>
</reference>
<dbReference type="PANTHER" id="PTHR33116:SF86">
    <property type="entry name" value="REVERSE TRANSCRIPTASE DOMAIN-CONTAINING PROTEIN"/>
    <property type="match status" value="1"/>
</dbReference>
<dbReference type="PANTHER" id="PTHR33116">
    <property type="entry name" value="REVERSE TRANSCRIPTASE ZINC-BINDING DOMAIN-CONTAINING PROTEIN-RELATED-RELATED"/>
    <property type="match status" value="1"/>
</dbReference>
<gene>
    <name evidence="1" type="ORF">Sangu_2495300</name>
</gene>